<accession>A0A6J5LEE1</accession>
<gene>
    <name evidence="1" type="ORF">UFOVP116_224</name>
</gene>
<sequence length="176" mass="19412">MANTIKEAVLPLKQVAEDRARAAITALIDATLADLAAVGNDVNVFAPYPQSGIGRKEYTIRLERRRFVESITSSFKSSLRFGEPYIRVPSTEGRERAIKNTIEAATASYDAYVAKLESKIGAVTEATLLTTSDVWYDSRLCVVKSDGSTETWTTKCILNTSSLGKVFNQWPTRIVK</sequence>
<organism evidence="1">
    <name type="scientific">uncultured Caudovirales phage</name>
    <dbReference type="NCBI Taxonomy" id="2100421"/>
    <lineage>
        <taxon>Viruses</taxon>
        <taxon>Duplodnaviria</taxon>
        <taxon>Heunggongvirae</taxon>
        <taxon>Uroviricota</taxon>
        <taxon>Caudoviricetes</taxon>
        <taxon>Peduoviridae</taxon>
        <taxon>Maltschvirus</taxon>
        <taxon>Maltschvirus maltsch</taxon>
    </lineage>
</organism>
<name>A0A6J5LEE1_9CAUD</name>
<evidence type="ECO:0000313" key="1">
    <source>
        <dbReference type="EMBL" id="CAB4130009.1"/>
    </source>
</evidence>
<proteinExistence type="predicted"/>
<protein>
    <submittedName>
        <fullName evidence="1">Uncharacterized protein</fullName>
    </submittedName>
</protein>
<reference evidence="1" key="1">
    <citation type="submission" date="2020-04" db="EMBL/GenBank/DDBJ databases">
        <authorList>
            <person name="Chiriac C."/>
            <person name="Salcher M."/>
            <person name="Ghai R."/>
            <person name="Kavagutti S V."/>
        </authorList>
    </citation>
    <scope>NUCLEOTIDE SEQUENCE</scope>
</reference>
<dbReference type="EMBL" id="LR796237">
    <property type="protein sequence ID" value="CAB4130009.1"/>
    <property type="molecule type" value="Genomic_DNA"/>
</dbReference>